<dbReference type="Proteomes" id="UP000557688">
    <property type="component" value="Unassembled WGS sequence"/>
</dbReference>
<feature type="signal peptide" evidence="1">
    <location>
        <begin position="1"/>
        <end position="31"/>
    </location>
</feature>
<reference evidence="3 5" key="1">
    <citation type="submission" date="2020-06" db="EMBL/GenBank/DDBJ databases">
        <title>Description of novel acetic acid bacteria.</title>
        <authorList>
            <person name="Sombolestani A."/>
        </authorList>
    </citation>
    <scope>NUCLEOTIDE SEQUENCE [LARGE SCALE GENOMIC DNA]</scope>
    <source>
        <strain evidence="3 5">LMG 26838</strain>
    </source>
</reference>
<proteinExistence type="predicted"/>
<dbReference type="Proteomes" id="UP000565205">
    <property type="component" value="Unassembled WGS sequence"/>
</dbReference>
<accession>A0A850NTI3</accession>
<dbReference type="EMBL" id="JACHXV010000004">
    <property type="protein sequence ID" value="MBB3173530.1"/>
    <property type="molecule type" value="Genomic_DNA"/>
</dbReference>
<sequence>MRITLGPASRSRRARSLLACVLLAPGPLARAAAQSTPALVPAPGSFAEQAMLTPTFPNQGEHAGQPGIPFAPVNAFWDFGHGVGPDGIGSCYIGLHRESGMPKLAFAWHDNSSDILLLLSQASWKSPKHGRTSYAIDMPGLPQKMLSGTLHDGTIGTLFAPRDFVFISQLILMKGYVRISFPQGRDLPWIVRADGFAQAREAFEGCVDSRRRVLAHRGSFFPSWNSIIAGARPD</sequence>
<evidence type="ECO:0000313" key="3">
    <source>
        <dbReference type="EMBL" id="NVN30228.1"/>
    </source>
</evidence>
<dbReference type="AlphaFoldDB" id="A0A850NTI3"/>
<feature type="chain" id="PRO_5036241490" evidence="1">
    <location>
        <begin position="32"/>
        <end position="234"/>
    </location>
</feature>
<protein>
    <submittedName>
        <fullName evidence="3">Uncharacterized protein</fullName>
    </submittedName>
</protein>
<comment type="caution">
    <text evidence="3">The sequence shown here is derived from an EMBL/GenBank/DDBJ whole genome shotgun (WGS) entry which is preliminary data.</text>
</comment>
<evidence type="ECO:0000313" key="5">
    <source>
        <dbReference type="Proteomes" id="UP000565205"/>
    </source>
</evidence>
<evidence type="ECO:0000256" key="1">
    <source>
        <dbReference type="SAM" id="SignalP"/>
    </source>
</evidence>
<evidence type="ECO:0000313" key="2">
    <source>
        <dbReference type="EMBL" id="MBB3173530.1"/>
    </source>
</evidence>
<keyword evidence="1" id="KW-0732">Signal</keyword>
<organism evidence="3 5">
    <name type="scientific">Endobacter medicaginis</name>
    <dbReference type="NCBI Taxonomy" id="1181271"/>
    <lineage>
        <taxon>Bacteria</taxon>
        <taxon>Pseudomonadati</taxon>
        <taxon>Pseudomonadota</taxon>
        <taxon>Alphaproteobacteria</taxon>
        <taxon>Acetobacterales</taxon>
        <taxon>Acetobacteraceae</taxon>
        <taxon>Endobacter</taxon>
    </lineage>
</organism>
<keyword evidence="4" id="KW-1185">Reference proteome</keyword>
<dbReference type="RefSeq" id="WP_176623589.1">
    <property type="nucleotide sequence ID" value="NZ_JABXXQ010000120.1"/>
</dbReference>
<dbReference type="EMBL" id="JABXXQ010000120">
    <property type="protein sequence ID" value="NVN30228.1"/>
    <property type="molecule type" value="Genomic_DNA"/>
</dbReference>
<reference evidence="2 4" key="2">
    <citation type="submission" date="2020-08" db="EMBL/GenBank/DDBJ databases">
        <title>Genomic Encyclopedia of Type Strains, Phase III (KMG-III): the genomes of soil and plant-associated and newly described type strains.</title>
        <authorList>
            <person name="Whitman W."/>
        </authorList>
    </citation>
    <scope>NUCLEOTIDE SEQUENCE [LARGE SCALE GENOMIC DNA]</scope>
    <source>
        <strain evidence="2 4">CECT 8088</strain>
    </source>
</reference>
<evidence type="ECO:0000313" key="4">
    <source>
        <dbReference type="Proteomes" id="UP000557688"/>
    </source>
</evidence>
<name>A0A850NTI3_9PROT</name>
<gene>
    <name evidence="2" type="ORF">FHR90_001353</name>
    <name evidence="3" type="ORF">HUK83_07765</name>
</gene>